<protein>
    <submittedName>
        <fullName evidence="1">Phosphoglycerate mutase</fullName>
        <ecNumber evidence="1">5.4.2.12</ecNumber>
    </submittedName>
</protein>
<name>A0AAE4CPN4_9ACTN</name>
<dbReference type="PANTHER" id="PTHR48100">
    <property type="entry name" value="BROAD-SPECIFICITY PHOSPHATASE YOR283W-RELATED"/>
    <property type="match status" value="1"/>
</dbReference>
<keyword evidence="1" id="KW-0413">Isomerase</keyword>
<evidence type="ECO:0000313" key="1">
    <source>
        <dbReference type="EMBL" id="MDR7301888.1"/>
    </source>
</evidence>
<dbReference type="InterPro" id="IPR013078">
    <property type="entry name" value="His_Pase_superF_clade-1"/>
</dbReference>
<dbReference type="GO" id="GO:0005737">
    <property type="term" value="C:cytoplasm"/>
    <property type="evidence" value="ECO:0007669"/>
    <property type="project" value="TreeGrafter"/>
</dbReference>
<dbReference type="PROSITE" id="PS00175">
    <property type="entry name" value="PG_MUTASE"/>
    <property type="match status" value="1"/>
</dbReference>
<dbReference type="GO" id="GO:0004619">
    <property type="term" value="F:phosphoglycerate mutase activity"/>
    <property type="evidence" value="ECO:0007669"/>
    <property type="project" value="UniProtKB-EC"/>
</dbReference>
<dbReference type="Pfam" id="PF00300">
    <property type="entry name" value="His_Phos_1"/>
    <property type="match status" value="1"/>
</dbReference>
<gene>
    <name evidence="1" type="ORF">JOF55_002069</name>
</gene>
<dbReference type="EMBL" id="JAVDXW010000001">
    <property type="protein sequence ID" value="MDR7301888.1"/>
    <property type="molecule type" value="Genomic_DNA"/>
</dbReference>
<dbReference type="EC" id="5.4.2.12" evidence="1"/>
<evidence type="ECO:0000313" key="2">
    <source>
        <dbReference type="Proteomes" id="UP001180845"/>
    </source>
</evidence>
<dbReference type="PANTHER" id="PTHR48100:SF58">
    <property type="entry name" value="PE-PGRS FAMILY PROTEIN PE_PGRS11"/>
    <property type="match status" value="1"/>
</dbReference>
<keyword evidence="2" id="KW-1185">Reference proteome</keyword>
<dbReference type="GO" id="GO:0016791">
    <property type="term" value="F:phosphatase activity"/>
    <property type="evidence" value="ECO:0007669"/>
    <property type="project" value="TreeGrafter"/>
</dbReference>
<dbReference type="InterPro" id="IPR050275">
    <property type="entry name" value="PGM_Phosphatase"/>
</dbReference>
<sequence length="217" mass="22858">MTADGLGLAAAGENVRLVLVRHGQTPSNVRGAMDTVPPGPGLTKAGGNQAEELAERLSEEKVLAIHASRALRAQETAEPLAIRHGMPVEVVEGIHEIYVGELEGSAEVAARRQFEDVYASWHAGKIDEPMPGGETGRQAMTRFLDAAGELLSGITAGTIVVVSHGAILRLVAGHLAPEVDSMRANSSYMPNTGIIALEPADTATGWHHVHWDGLEGD</sequence>
<dbReference type="AlphaFoldDB" id="A0AAE4CPN4"/>
<dbReference type="PIRSF" id="PIRSF000709">
    <property type="entry name" value="6PFK_2-Ptase"/>
    <property type="match status" value="1"/>
</dbReference>
<organism evidence="1 2">
    <name type="scientific">Haloactinomyces albus</name>
    <dbReference type="NCBI Taxonomy" id="1352928"/>
    <lineage>
        <taxon>Bacteria</taxon>
        <taxon>Bacillati</taxon>
        <taxon>Actinomycetota</taxon>
        <taxon>Actinomycetes</taxon>
        <taxon>Actinopolysporales</taxon>
        <taxon>Actinopolysporaceae</taxon>
        <taxon>Haloactinomyces</taxon>
    </lineage>
</organism>
<dbReference type="SMART" id="SM00855">
    <property type="entry name" value="PGAM"/>
    <property type="match status" value="1"/>
</dbReference>
<reference evidence="1" key="1">
    <citation type="submission" date="2023-07" db="EMBL/GenBank/DDBJ databases">
        <title>Sequencing the genomes of 1000 actinobacteria strains.</title>
        <authorList>
            <person name="Klenk H.-P."/>
        </authorList>
    </citation>
    <scope>NUCLEOTIDE SEQUENCE</scope>
    <source>
        <strain evidence="1">DSM 45977</strain>
    </source>
</reference>
<accession>A0AAE4CPN4</accession>
<dbReference type="Proteomes" id="UP001180845">
    <property type="component" value="Unassembled WGS sequence"/>
</dbReference>
<comment type="caution">
    <text evidence="1">The sequence shown here is derived from an EMBL/GenBank/DDBJ whole genome shotgun (WGS) entry which is preliminary data.</text>
</comment>
<dbReference type="InterPro" id="IPR029033">
    <property type="entry name" value="His_PPase_superfam"/>
</dbReference>
<proteinExistence type="predicted"/>
<dbReference type="SUPFAM" id="SSF53254">
    <property type="entry name" value="Phosphoglycerate mutase-like"/>
    <property type="match status" value="1"/>
</dbReference>
<dbReference type="RefSeq" id="WP_310272953.1">
    <property type="nucleotide sequence ID" value="NZ_JAVDXW010000001.1"/>
</dbReference>
<dbReference type="InterPro" id="IPR001345">
    <property type="entry name" value="PG/BPGM_mutase_AS"/>
</dbReference>
<dbReference type="CDD" id="cd07067">
    <property type="entry name" value="HP_PGM_like"/>
    <property type="match status" value="1"/>
</dbReference>
<dbReference type="Gene3D" id="3.40.50.1240">
    <property type="entry name" value="Phosphoglycerate mutase-like"/>
    <property type="match status" value="1"/>
</dbReference>